<dbReference type="NCBIfam" id="NF005680">
    <property type="entry name" value="PRK07476.1"/>
    <property type="match status" value="1"/>
</dbReference>
<dbReference type="GO" id="GO:0006565">
    <property type="term" value="P:L-serine catabolic process"/>
    <property type="evidence" value="ECO:0007669"/>
    <property type="project" value="TreeGrafter"/>
</dbReference>
<keyword evidence="6" id="KW-1185">Reference proteome</keyword>
<comment type="cofactor">
    <cofactor evidence="1">
        <name>pyridoxal 5'-phosphate</name>
        <dbReference type="ChEBI" id="CHEBI:597326"/>
    </cofactor>
</comment>
<evidence type="ECO:0000256" key="1">
    <source>
        <dbReference type="ARBA" id="ARBA00001933"/>
    </source>
</evidence>
<dbReference type="Proteomes" id="UP000648908">
    <property type="component" value="Unassembled WGS sequence"/>
</dbReference>
<dbReference type="InterPro" id="IPR001926">
    <property type="entry name" value="TrpB-like_PALP"/>
</dbReference>
<evidence type="ECO:0000259" key="4">
    <source>
        <dbReference type="Pfam" id="PF00291"/>
    </source>
</evidence>
<sequence length="334" mass="34321">MTLSLSLADYQAAAARIAPYINETPCLLSSVLSEQCGHPVWLKHEQEQETGAFKLRGATNAVLQLPDGAAGVTTASTGNHGRALAHAAVVAGLPAVICLSELVPYNKRHAIELLGAEARVIGDSQDAAMREAERLVAEEGFALIPPFDDMQVIAGQGTLGLEMAAAVPGPVTVLVPLSGGGLLAGVAGAMKALNPETRIIGVTMERGAAMAASLEAGKPVDVREVPTLADSLGGGIGMENRHSFAMVQALVDEVILVSEAEIAAGIRFLYLAEGATVEGAAAVGVAAMLGGRFVPDGPVILPLTGGNIDPEYHKRIINGETPDLEDGPCPIYAS</sequence>
<evidence type="ECO:0000256" key="3">
    <source>
        <dbReference type="ARBA" id="ARBA00023239"/>
    </source>
</evidence>
<dbReference type="GO" id="GO:0003941">
    <property type="term" value="F:L-serine ammonia-lyase activity"/>
    <property type="evidence" value="ECO:0007669"/>
    <property type="project" value="TreeGrafter"/>
</dbReference>
<keyword evidence="3" id="KW-0456">Lyase</keyword>
<evidence type="ECO:0000313" key="6">
    <source>
        <dbReference type="Proteomes" id="UP000648908"/>
    </source>
</evidence>
<dbReference type="GO" id="GO:0006567">
    <property type="term" value="P:L-threonine catabolic process"/>
    <property type="evidence" value="ECO:0007669"/>
    <property type="project" value="TreeGrafter"/>
</dbReference>
<dbReference type="CDD" id="cd01562">
    <property type="entry name" value="Thr-dehyd"/>
    <property type="match status" value="1"/>
</dbReference>
<organism evidence="5 6">
    <name type="scientific">Szabonella alba</name>
    <dbReference type="NCBI Taxonomy" id="2804194"/>
    <lineage>
        <taxon>Bacteria</taxon>
        <taxon>Pseudomonadati</taxon>
        <taxon>Pseudomonadota</taxon>
        <taxon>Alphaproteobacteria</taxon>
        <taxon>Rhodobacterales</taxon>
        <taxon>Paracoccaceae</taxon>
        <taxon>Szabonella</taxon>
    </lineage>
</organism>
<dbReference type="NCBIfam" id="TIGR02991">
    <property type="entry name" value="ectoine_eutB"/>
    <property type="match status" value="1"/>
</dbReference>
<dbReference type="GO" id="GO:0009097">
    <property type="term" value="P:isoleucine biosynthetic process"/>
    <property type="evidence" value="ECO:0007669"/>
    <property type="project" value="TreeGrafter"/>
</dbReference>
<dbReference type="GO" id="GO:0004794">
    <property type="term" value="F:threonine deaminase activity"/>
    <property type="evidence" value="ECO:0007669"/>
    <property type="project" value="TreeGrafter"/>
</dbReference>
<proteinExistence type="predicted"/>
<dbReference type="EMBL" id="JAESVN010000002">
    <property type="protein sequence ID" value="MBL4916904.1"/>
    <property type="molecule type" value="Genomic_DNA"/>
</dbReference>
<comment type="caution">
    <text evidence="5">The sequence shown here is derived from an EMBL/GenBank/DDBJ whole genome shotgun (WGS) entry which is preliminary data.</text>
</comment>
<dbReference type="SUPFAM" id="SSF53686">
    <property type="entry name" value="Tryptophan synthase beta subunit-like PLP-dependent enzymes"/>
    <property type="match status" value="1"/>
</dbReference>
<dbReference type="PANTHER" id="PTHR48078">
    <property type="entry name" value="THREONINE DEHYDRATASE, MITOCHONDRIAL-RELATED"/>
    <property type="match status" value="1"/>
</dbReference>
<dbReference type="PROSITE" id="PS00165">
    <property type="entry name" value="DEHYDRATASE_SER_THR"/>
    <property type="match status" value="1"/>
</dbReference>
<protein>
    <submittedName>
        <fullName evidence="5">Hydroxyectoine utilization dehydratase EutB</fullName>
    </submittedName>
</protein>
<dbReference type="InterPro" id="IPR014333">
    <property type="entry name" value="Ectoine_EutB"/>
</dbReference>
<dbReference type="InterPro" id="IPR036052">
    <property type="entry name" value="TrpB-like_PALP_sf"/>
</dbReference>
<dbReference type="AlphaFoldDB" id="A0A8K0VBW0"/>
<evidence type="ECO:0000256" key="2">
    <source>
        <dbReference type="ARBA" id="ARBA00022898"/>
    </source>
</evidence>
<dbReference type="RefSeq" id="WP_202687707.1">
    <property type="nucleotide sequence ID" value="NZ_JAESVN010000002.1"/>
</dbReference>
<dbReference type="Gene3D" id="3.40.50.1100">
    <property type="match status" value="2"/>
</dbReference>
<dbReference type="InterPro" id="IPR000634">
    <property type="entry name" value="Ser/Thr_deHydtase_PyrdxlP-BS"/>
</dbReference>
<keyword evidence="2" id="KW-0663">Pyridoxal phosphate</keyword>
<feature type="domain" description="Tryptophan synthase beta chain-like PALP" evidence="4">
    <location>
        <begin position="18"/>
        <end position="305"/>
    </location>
</feature>
<gene>
    <name evidence="5" type="primary">eutB</name>
    <name evidence="5" type="ORF">JL811_06675</name>
</gene>
<dbReference type="InterPro" id="IPR050147">
    <property type="entry name" value="Ser/Thr_Dehydratase"/>
</dbReference>
<dbReference type="Pfam" id="PF00291">
    <property type="entry name" value="PALP"/>
    <property type="match status" value="1"/>
</dbReference>
<evidence type="ECO:0000313" key="5">
    <source>
        <dbReference type="EMBL" id="MBL4916904.1"/>
    </source>
</evidence>
<reference evidence="5" key="1">
    <citation type="submission" date="2021-01" db="EMBL/GenBank/DDBJ databases">
        <title>Tabrizicola alba sp. nov. a motile alkaliphilic bacterium isolated from a soda lake.</title>
        <authorList>
            <person name="Szuroczki S."/>
            <person name="Abbaszade G."/>
            <person name="Schumann P."/>
            <person name="Toth E."/>
        </authorList>
    </citation>
    <scope>NUCLEOTIDE SEQUENCE</scope>
    <source>
        <strain evidence="5">DMG-N-6</strain>
    </source>
</reference>
<dbReference type="GO" id="GO:0030170">
    <property type="term" value="F:pyridoxal phosphate binding"/>
    <property type="evidence" value="ECO:0007669"/>
    <property type="project" value="InterPro"/>
</dbReference>
<name>A0A8K0VBW0_9RHOB</name>
<dbReference type="PANTHER" id="PTHR48078:SF6">
    <property type="entry name" value="L-THREONINE DEHYDRATASE CATABOLIC TDCB"/>
    <property type="match status" value="1"/>
</dbReference>
<accession>A0A8K0VBW0</accession>